<feature type="binding site" evidence="11">
    <location>
        <position position="30"/>
    </location>
    <ligand>
        <name>substrate</name>
    </ligand>
</feature>
<name>E0S1U4_BUTPB</name>
<comment type="similarity">
    <text evidence="11">Belongs to the Thz kinase family.</text>
</comment>
<gene>
    <name evidence="11 12" type="primary">thiM</name>
    <name evidence="12" type="ordered locus">bpr_I1027</name>
</gene>
<evidence type="ECO:0000256" key="7">
    <source>
        <dbReference type="ARBA" id="ARBA00022777"/>
    </source>
</evidence>
<evidence type="ECO:0000313" key="13">
    <source>
        <dbReference type="Proteomes" id="UP000001299"/>
    </source>
</evidence>
<dbReference type="InterPro" id="IPR000417">
    <property type="entry name" value="Hyethyz_kinase"/>
</dbReference>
<organism evidence="12 13">
    <name type="scientific">Butyrivibrio proteoclasticus (strain ATCC 51982 / DSM 14932 / B316)</name>
    <name type="common">Clostridium proteoclasticum</name>
    <dbReference type="NCBI Taxonomy" id="515622"/>
    <lineage>
        <taxon>Bacteria</taxon>
        <taxon>Bacillati</taxon>
        <taxon>Bacillota</taxon>
        <taxon>Clostridia</taxon>
        <taxon>Lachnospirales</taxon>
        <taxon>Lachnospiraceae</taxon>
        <taxon>Butyrivibrio</taxon>
    </lineage>
</organism>
<dbReference type="InterPro" id="IPR029056">
    <property type="entry name" value="Ribokinase-like"/>
</dbReference>
<keyword evidence="9 11" id="KW-0460">Magnesium</keyword>
<dbReference type="UniPathway" id="UPA00060">
    <property type="reaction ID" value="UER00139"/>
</dbReference>
<dbReference type="eggNOG" id="COG2145">
    <property type="taxonomic scope" value="Bacteria"/>
</dbReference>
<comment type="function">
    <text evidence="11">Catalyzes the phosphorylation of the hydroxyl group of 4-methyl-5-beta-hydroxyethylthiazole (THZ).</text>
</comment>
<evidence type="ECO:0000256" key="2">
    <source>
        <dbReference type="ARBA" id="ARBA00001946"/>
    </source>
</evidence>
<dbReference type="GO" id="GO:0009228">
    <property type="term" value="P:thiamine biosynthetic process"/>
    <property type="evidence" value="ECO:0007669"/>
    <property type="project" value="UniProtKB-KW"/>
</dbReference>
<keyword evidence="10 11" id="KW-0784">Thiamine biosynthesis</keyword>
<evidence type="ECO:0000256" key="4">
    <source>
        <dbReference type="ARBA" id="ARBA00022679"/>
    </source>
</evidence>
<dbReference type="NCBIfam" id="NF006830">
    <property type="entry name" value="PRK09355.1"/>
    <property type="match status" value="1"/>
</dbReference>
<keyword evidence="4 11" id="KW-0808">Transferase</keyword>
<evidence type="ECO:0000256" key="1">
    <source>
        <dbReference type="ARBA" id="ARBA00001771"/>
    </source>
</evidence>
<dbReference type="PRINTS" id="PR01099">
    <property type="entry name" value="HYETHTZKNASE"/>
</dbReference>
<evidence type="ECO:0000256" key="6">
    <source>
        <dbReference type="ARBA" id="ARBA00022741"/>
    </source>
</evidence>
<feature type="binding site" evidence="11">
    <location>
        <position position="111"/>
    </location>
    <ligand>
        <name>ATP</name>
        <dbReference type="ChEBI" id="CHEBI:30616"/>
    </ligand>
</feature>
<comment type="catalytic activity">
    <reaction evidence="1 11">
        <text>5-(2-hydroxyethyl)-4-methylthiazole + ATP = 4-methyl-5-(2-phosphooxyethyl)-thiazole + ADP + H(+)</text>
        <dbReference type="Rhea" id="RHEA:24212"/>
        <dbReference type="ChEBI" id="CHEBI:15378"/>
        <dbReference type="ChEBI" id="CHEBI:17957"/>
        <dbReference type="ChEBI" id="CHEBI:30616"/>
        <dbReference type="ChEBI" id="CHEBI:58296"/>
        <dbReference type="ChEBI" id="CHEBI:456216"/>
        <dbReference type="EC" id="2.7.1.50"/>
    </reaction>
</comment>
<comment type="cofactor">
    <cofactor evidence="2 11">
        <name>Mg(2+)</name>
        <dbReference type="ChEBI" id="CHEBI:18420"/>
    </cofactor>
</comment>
<feature type="binding site" evidence="11">
    <location>
        <position position="186"/>
    </location>
    <ligand>
        <name>substrate</name>
    </ligand>
</feature>
<dbReference type="RefSeq" id="WP_013280425.1">
    <property type="nucleotide sequence ID" value="NC_014387.1"/>
</dbReference>
<dbReference type="KEGG" id="bpb:bpr_I1027"/>
<keyword evidence="6 11" id="KW-0547">Nucleotide-binding</keyword>
<dbReference type="HAMAP" id="MF_00228">
    <property type="entry name" value="Thz_kinase"/>
    <property type="match status" value="1"/>
</dbReference>
<feature type="binding site" evidence="11">
    <location>
        <position position="159"/>
    </location>
    <ligand>
        <name>ATP</name>
        <dbReference type="ChEBI" id="CHEBI:30616"/>
    </ligand>
</feature>
<evidence type="ECO:0000256" key="8">
    <source>
        <dbReference type="ARBA" id="ARBA00022840"/>
    </source>
</evidence>
<dbReference type="GO" id="GO:0000287">
    <property type="term" value="F:magnesium ion binding"/>
    <property type="evidence" value="ECO:0007669"/>
    <property type="project" value="UniProtKB-UniRule"/>
</dbReference>
<dbReference type="GO" id="GO:0009229">
    <property type="term" value="P:thiamine diphosphate biosynthetic process"/>
    <property type="evidence" value="ECO:0007669"/>
    <property type="project" value="UniProtKB-UniRule"/>
</dbReference>
<dbReference type="EC" id="2.7.1.50" evidence="11"/>
<dbReference type="STRING" id="515622.bpr_I1027"/>
<dbReference type="Gene3D" id="3.40.1190.20">
    <property type="match status" value="1"/>
</dbReference>
<evidence type="ECO:0000256" key="5">
    <source>
        <dbReference type="ARBA" id="ARBA00022723"/>
    </source>
</evidence>
<keyword evidence="7 11" id="KW-0418">Kinase</keyword>
<evidence type="ECO:0000256" key="9">
    <source>
        <dbReference type="ARBA" id="ARBA00022842"/>
    </source>
</evidence>
<protein>
    <recommendedName>
        <fullName evidence="11">Hydroxyethylthiazole kinase</fullName>
        <ecNumber evidence="11">2.7.1.50</ecNumber>
    </recommendedName>
    <alternativeName>
        <fullName evidence="11">4-methyl-5-beta-hydroxyethylthiazole kinase</fullName>
        <shortName evidence="11">TH kinase</shortName>
        <shortName evidence="11">Thz kinase</shortName>
    </alternativeName>
</protein>
<dbReference type="CDD" id="cd01170">
    <property type="entry name" value="THZ_kinase"/>
    <property type="match status" value="1"/>
</dbReference>
<keyword evidence="13" id="KW-1185">Reference proteome</keyword>
<proteinExistence type="inferred from homology"/>
<accession>E0S1U4</accession>
<keyword evidence="8 11" id="KW-0067">ATP-binding</keyword>
<comment type="pathway">
    <text evidence="3 11">Cofactor biosynthesis; thiamine diphosphate biosynthesis; 4-methyl-5-(2-phosphoethyl)-thiazole from 5-(2-hydroxyethyl)-4-methylthiazole: step 1/1.</text>
</comment>
<dbReference type="GO" id="GO:0004417">
    <property type="term" value="F:hydroxyethylthiazole kinase activity"/>
    <property type="evidence" value="ECO:0007669"/>
    <property type="project" value="UniProtKB-UniRule"/>
</dbReference>
<dbReference type="SUPFAM" id="SSF53613">
    <property type="entry name" value="Ribokinase-like"/>
    <property type="match status" value="1"/>
</dbReference>
<dbReference type="Pfam" id="PF02110">
    <property type="entry name" value="HK"/>
    <property type="match status" value="1"/>
</dbReference>
<dbReference type="GO" id="GO:0005524">
    <property type="term" value="F:ATP binding"/>
    <property type="evidence" value="ECO:0007669"/>
    <property type="project" value="UniProtKB-UniRule"/>
</dbReference>
<dbReference type="HOGENOM" id="CLU_019943_0_0_9"/>
<dbReference type="AlphaFoldDB" id="E0S1U4"/>
<evidence type="ECO:0000256" key="3">
    <source>
        <dbReference type="ARBA" id="ARBA00004868"/>
    </source>
</evidence>
<evidence type="ECO:0000313" key="12">
    <source>
        <dbReference type="EMBL" id="ADL33769.1"/>
    </source>
</evidence>
<reference evidence="12 13" key="1">
    <citation type="journal article" date="2010" name="PLoS ONE">
        <title>The glycobiome of the rumen bacterium Butyrivibrio proteoclasticus B316(T) highlights adaptation to a polysaccharide-rich environment.</title>
        <authorList>
            <person name="Kelly W.J."/>
            <person name="Leahy S.C."/>
            <person name="Altermann E."/>
            <person name="Yeoman C.J."/>
            <person name="Dunne J.C."/>
            <person name="Kong Z."/>
            <person name="Pacheco D.M."/>
            <person name="Li D."/>
            <person name="Noel S.J."/>
            <person name="Moon C.D."/>
            <person name="Cookson A.L."/>
            <person name="Attwood G.T."/>
        </authorList>
    </citation>
    <scope>NUCLEOTIDE SEQUENCE [LARGE SCALE GENOMIC DNA]</scope>
    <source>
        <strain evidence="13">ATCC 51982 / DSM 14932 / B316</strain>
    </source>
</reference>
<dbReference type="PIRSF" id="PIRSF000513">
    <property type="entry name" value="Thz_kinase"/>
    <property type="match status" value="1"/>
</dbReference>
<sequence length="268" mass="28432">MSDLIHCITNPISMMMCANAILSLGARPIMAEHPLEVSEITETAGALLINLGNISDTRMEAMKVSFSKALDKEIPVVIDAVGVACSELRRSFILSLISSTPRSDKQILLIKGNYSEIIALLNPDYKGNGVDAGAEVTKNMATEHAIMLSRKLDAIVLASGATDIITDGEKTYLVNNGNPQLGKITGTGCMLGAICATFFAGVKDRGGALFAAVRACEHMGIAGELAYEAVSSINAGKVGSGSFYTALFDEISLLDDKTISERRKVEKL</sequence>
<evidence type="ECO:0000256" key="10">
    <source>
        <dbReference type="ARBA" id="ARBA00022977"/>
    </source>
</evidence>
<dbReference type="EMBL" id="CP001810">
    <property type="protein sequence ID" value="ADL33769.1"/>
    <property type="molecule type" value="Genomic_DNA"/>
</dbReference>
<dbReference type="Proteomes" id="UP000001299">
    <property type="component" value="Chromosome 1"/>
</dbReference>
<evidence type="ECO:0000256" key="11">
    <source>
        <dbReference type="HAMAP-Rule" id="MF_00228"/>
    </source>
</evidence>
<keyword evidence="5 11" id="KW-0479">Metal-binding</keyword>